<dbReference type="FunFam" id="1.25.40.990:FF:000006">
    <property type="entry name" value="Putative SAC3/GANP domain protein"/>
    <property type="match status" value="1"/>
</dbReference>
<feature type="region of interest" description="Disordered" evidence="1">
    <location>
        <begin position="182"/>
        <end position="324"/>
    </location>
</feature>
<organism evidence="3 4">
    <name type="scientific">Sporothrix schenckii 1099-18</name>
    <dbReference type="NCBI Taxonomy" id="1397361"/>
    <lineage>
        <taxon>Eukaryota</taxon>
        <taxon>Fungi</taxon>
        <taxon>Dikarya</taxon>
        <taxon>Ascomycota</taxon>
        <taxon>Pezizomycotina</taxon>
        <taxon>Sordariomycetes</taxon>
        <taxon>Sordariomycetidae</taxon>
        <taxon>Ophiostomatales</taxon>
        <taxon>Ophiostomataceae</taxon>
        <taxon>Sporothrix</taxon>
    </lineage>
</organism>
<dbReference type="Proteomes" id="UP000033710">
    <property type="component" value="Unassembled WGS sequence"/>
</dbReference>
<dbReference type="KEGG" id="ssck:SPSK_05123"/>
<accession>A0A0F2LRR8</accession>
<feature type="compositionally biased region" description="Polar residues" evidence="1">
    <location>
        <begin position="292"/>
        <end position="306"/>
    </location>
</feature>
<reference evidence="3 4" key="2">
    <citation type="journal article" date="2015" name="Eukaryot. Cell">
        <title>Asexual propagation of a virulent clone complex in a human and feline outbreak of sporotrichosis.</title>
        <authorList>
            <person name="Teixeira Mde M."/>
            <person name="Rodrigues A.M."/>
            <person name="Tsui C.K."/>
            <person name="de Almeida L.G."/>
            <person name="Van Diepeningen A.D."/>
            <person name="van den Ende B.G."/>
            <person name="Fernandes G.F."/>
            <person name="Kano R."/>
            <person name="Hamelin R.C."/>
            <person name="Lopes-Bezerra L.M."/>
            <person name="Vasconcelos A.T."/>
            <person name="de Hoog S."/>
            <person name="de Camargo Z.P."/>
            <person name="Felipe M.S."/>
        </authorList>
    </citation>
    <scope>NUCLEOTIDE SEQUENCE [LARGE SCALE GENOMIC DNA]</scope>
    <source>
        <strain evidence="3 4">1099-18</strain>
    </source>
</reference>
<feature type="domain" description="PCI" evidence="2">
    <location>
        <begin position="406"/>
        <end position="570"/>
    </location>
</feature>
<protein>
    <recommendedName>
        <fullName evidence="2">PCI domain-containing protein</fullName>
    </recommendedName>
</protein>
<evidence type="ECO:0000313" key="4">
    <source>
        <dbReference type="Proteomes" id="UP000033710"/>
    </source>
</evidence>
<dbReference type="EMBL" id="AXCR01000012">
    <property type="protein sequence ID" value="KJR80207.1"/>
    <property type="molecule type" value="Genomic_DNA"/>
</dbReference>
<dbReference type="VEuPathDB" id="FungiDB:SPSK_05123"/>
<feature type="region of interest" description="Disordered" evidence="1">
    <location>
        <begin position="64"/>
        <end position="90"/>
    </location>
</feature>
<feature type="compositionally biased region" description="Basic and acidic residues" evidence="1">
    <location>
        <begin position="227"/>
        <end position="238"/>
    </location>
</feature>
<dbReference type="InterPro" id="IPR045107">
    <property type="entry name" value="SAC3/GANP/THP3"/>
</dbReference>
<gene>
    <name evidence="3" type="ORF">SPSK_05123</name>
</gene>
<dbReference type="PANTHER" id="PTHR12436:SF4">
    <property type="entry name" value="LEUKOCYTE RECEPTOR CLUSTER MEMBER 8"/>
    <property type="match status" value="1"/>
</dbReference>
<dbReference type="RefSeq" id="XP_016582883.1">
    <property type="nucleotide sequence ID" value="XM_016731873.1"/>
</dbReference>
<evidence type="ECO:0000256" key="1">
    <source>
        <dbReference type="SAM" id="MobiDB-lite"/>
    </source>
</evidence>
<feature type="region of interest" description="Disordered" evidence="1">
    <location>
        <begin position="1"/>
        <end position="27"/>
    </location>
</feature>
<sequence>MASWNSAPSSGGAHPPGYPTYPGRHHQTSRTIITRRLPTYADFWAGTAYTAVQVRQSFGAPPPYPPAPYSVNAPPPPPPPPPPAASEEKKKIDWPASVRSYVQRSFLPQNLDPSVSRPEMEVKLKETISHANDTNVMYTIDWDSMPLPQQLIREERAQALYAAAALVQQTQATTAGSYYNINAEGHKSNSNSYVNPNPKKRKSNDYQEDDSSGALSWRKNAAPLSDRIQRSETTERPSKLSKKEKKEKKEKNAQQGSSNSSSSNNNHNGISQAIDMPKSKFQKQLEERKSRFNSTTSSNRQSSPARSLTPDATGEPAGPVVGTSEKLEKSYLRLTSAPNPALVRPERVLRQSLDLLKKKWRQHGDYGYICDQFKAMRQDLTVQRIRNDFTVLVYEIHARIALEKGDLGEYNQCQTQLMALYRQGLKGNPIEFKAYRVLYFIHTANQAALGNAMADLTADEKKEEPIRHALQVRSALALGNYHRFFQLYLATPNMGAYLMDMFANRERLVAMCNICRAYKPDVRLRFITEELGFESDVDAAQFIIDHKAQELLEEREDHIAFLSAKGLQKFDEARQAAFRRIKTRNEK</sequence>
<feature type="compositionally biased region" description="Low complexity" evidence="1">
    <location>
        <begin position="257"/>
        <end position="266"/>
    </location>
</feature>
<dbReference type="InterPro" id="IPR000717">
    <property type="entry name" value="PCI_dom"/>
</dbReference>
<dbReference type="PANTHER" id="PTHR12436">
    <property type="entry name" value="80 KDA MCM3-ASSOCIATED PROTEIN"/>
    <property type="match status" value="1"/>
</dbReference>
<dbReference type="GO" id="GO:0005634">
    <property type="term" value="C:nucleus"/>
    <property type="evidence" value="ECO:0007669"/>
    <property type="project" value="TreeGrafter"/>
</dbReference>
<proteinExistence type="predicted"/>
<name>A0A0F2LRR8_SPOSC</name>
<dbReference type="GeneID" id="27667150"/>
<dbReference type="InterPro" id="IPR005062">
    <property type="entry name" value="SAC3/GANP/THP3_conserved"/>
</dbReference>
<evidence type="ECO:0000259" key="2">
    <source>
        <dbReference type="PROSITE" id="PS50250"/>
    </source>
</evidence>
<dbReference type="AlphaFoldDB" id="A0A0F2LRR8"/>
<feature type="compositionally biased region" description="Pro residues" evidence="1">
    <location>
        <begin position="64"/>
        <end position="84"/>
    </location>
</feature>
<reference evidence="3 4" key="1">
    <citation type="journal article" date="2014" name="BMC Genomics">
        <title>Comparative genomics of the major fungal agents of human and animal Sporotrichosis: Sporothrix schenckii and Sporothrix brasiliensis.</title>
        <authorList>
            <person name="Teixeira M.M."/>
            <person name="de Almeida L.G."/>
            <person name="Kubitschek-Barreira P."/>
            <person name="Alves F.L."/>
            <person name="Kioshima E.S."/>
            <person name="Abadio A.K."/>
            <person name="Fernandes L."/>
            <person name="Derengowski L.S."/>
            <person name="Ferreira K.S."/>
            <person name="Souza R.C."/>
            <person name="Ruiz J.C."/>
            <person name="de Andrade N.C."/>
            <person name="Paes H.C."/>
            <person name="Nicola A.M."/>
            <person name="Albuquerque P."/>
            <person name="Gerber A.L."/>
            <person name="Martins V.P."/>
            <person name="Peconick L.D."/>
            <person name="Neto A.V."/>
            <person name="Chaucanez C.B."/>
            <person name="Silva P.A."/>
            <person name="Cunha O.L."/>
            <person name="de Oliveira F.F."/>
            <person name="dos Santos T.C."/>
            <person name="Barros A.L."/>
            <person name="Soares M.A."/>
            <person name="de Oliveira L.M."/>
            <person name="Marini M.M."/>
            <person name="Villalobos-Duno H."/>
            <person name="Cunha M.M."/>
            <person name="de Hoog S."/>
            <person name="da Silveira J.F."/>
            <person name="Henrissat B."/>
            <person name="Nino-Vega G.A."/>
            <person name="Cisalpino P.S."/>
            <person name="Mora-Montes H.M."/>
            <person name="Almeida S.R."/>
            <person name="Stajich J.E."/>
            <person name="Lopes-Bezerra L.M."/>
            <person name="Vasconcelos A.T."/>
            <person name="Felipe M.S."/>
        </authorList>
    </citation>
    <scope>NUCLEOTIDE SEQUENCE [LARGE SCALE GENOMIC DNA]</scope>
    <source>
        <strain evidence="3 4">1099-18</strain>
    </source>
</reference>
<dbReference type="PROSITE" id="PS50250">
    <property type="entry name" value="PCI"/>
    <property type="match status" value="1"/>
</dbReference>
<dbReference type="OrthoDB" id="199574at2759"/>
<dbReference type="Pfam" id="PF03399">
    <property type="entry name" value="SAC3_GANP"/>
    <property type="match status" value="1"/>
</dbReference>
<evidence type="ECO:0000313" key="3">
    <source>
        <dbReference type="EMBL" id="KJR80207.1"/>
    </source>
</evidence>
<dbReference type="Gene3D" id="1.25.40.990">
    <property type="match status" value="1"/>
</dbReference>
<comment type="caution">
    <text evidence="3">The sequence shown here is derived from an EMBL/GenBank/DDBJ whole genome shotgun (WGS) entry which is preliminary data.</text>
</comment>